<gene>
    <name evidence="10" type="ORF">BBA_09912</name>
</gene>
<keyword evidence="11" id="KW-1185">Reference proteome</keyword>
<dbReference type="PROSITE" id="PS50837">
    <property type="entry name" value="NACHT"/>
    <property type="match status" value="1"/>
</dbReference>
<dbReference type="GO" id="GO:0005783">
    <property type="term" value="C:endoplasmic reticulum"/>
    <property type="evidence" value="ECO:0007669"/>
    <property type="project" value="UniProtKB-SubCell"/>
</dbReference>
<dbReference type="PANTHER" id="PTHR48182">
    <property type="entry name" value="PROTEIN SERAC1"/>
    <property type="match status" value="1"/>
</dbReference>
<name>J4UF90_BEAB2</name>
<keyword evidence="5" id="KW-0256">Endoplasmic reticulum</keyword>
<dbReference type="GeneID" id="19892924"/>
<dbReference type="HOGENOM" id="CLU_327049_0_0_1"/>
<keyword evidence="8" id="KW-0732">Signal</keyword>
<feature type="domain" description="NACHT" evidence="9">
    <location>
        <begin position="369"/>
        <end position="515"/>
    </location>
</feature>
<accession>J4UF90</accession>
<reference evidence="10 11" key="1">
    <citation type="journal article" date="2012" name="Sci. Rep.">
        <title>Genomic perspectives on the evolution of fungal entomopathogenicity in Beauveria bassiana.</title>
        <authorList>
            <person name="Xiao G."/>
            <person name="Ying S.H."/>
            <person name="Zheng P."/>
            <person name="Wang Z.L."/>
            <person name="Zhang S."/>
            <person name="Xie X.Q."/>
            <person name="Shang Y."/>
            <person name="St Leger R.J."/>
            <person name="Zhao G.P."/>
            <person name="Wang C."/>
            <person name="Feng M.G."/>
        </authorList>
    </citation>
    <scope>NUCLEOTIDE SEQUENCE [LARGE SCALE GENOMIC DNA]</scope>
    <source>
        <strain evidence="10 11">ARSEF 2860</strain>
    </source>
</reference>
<evidence type="ECO:0000259" key="9">
    <source>
        <dbReference type="PROSITE" id="PS50837"/>
    </source>
</evidence>
<dbReference type="EMBL" id="JH725223">
    <property type="protein sequence ID" value="EJP61137.1"/>
    <property type="molecule type" value="Genomic_DNA"/>
</dbReference>
<evidence type="ECO:0000256" key="6">
    <source>
        <dbReference type="ARBA" id="ARBA00023128"/>
    </source>
</evidence>
<dbReference type="InterPro" id="IPR056884">
    <property type="entry name" value="NPHP3-like_N"/>
</dbReference>
<evidence type="ECO:0000256" key="5">
    <source>
        <dbReference type="ARBA" id="ARBA00022824"/>
    </source>
</evidence>
<dbReference type="InterPro" id="IPR052374">
    <property type="entry name" value="SERAC1"/>
</dbReference>
<dbReference type="GO" id="GO:0005739">
    <property type="term" value="C:mitochondrion"/>
    <property type="evidence" value="ECO:0007669"/>
    <property type="project" value="UniProtKB-SubCell"/>
</dbReference>
<dbReference type="AlphaFoldDB" id="J4UF90"/>
<evidence type="ECO:0000313" key="11">
    <source>
        <dbReference type="Proteomes" id="UP000002762"/>
    </source>
</evidence>
<dbReference type="PANTHER" id="PTHR48182:SF2">
    <property type="entry name" value="PROTEIN SERAC1"/>
    <property type="match status" value="1"/>
</dbReference>
<proteinExistence type="predicted"/>
<dbReference type="OrthoDB" id="4927425at2759"/>
<dbReference type="Gene3D" id="3.40.50.1820">
    <property type="entry name" value="alpha/beta hydrolase"/>
    <property type="match status" value="1"/>
</dbReference>
<dbReference type="InterPro" id="IPR007111">
    <property type="entry name" value="NACHT_NTPase"/>
</dbReference>
<evidence type="ECO:0000313" key="10">
    <source>
        <dbReference type="EMBL" id="EJP61137.1"/>
    </source>
</evidence>
<evidence type="ECO:0000256" key="4">
    <source>
        <dbReference type="ARBA" id="ARBA00022737"/>
    </source>
</evidence>
<keyword evidence="4" id="KW-0677">Repeat</keyword>
<evidence type="ECO:0000256" key="3">
    <source>
        <dbReference type="ARBA" id="ARBA00004370"/>
    </source>
</evidence>
<dbReference type="InterPro" id="IPR027417">
    <property type="entry name" value="P-loop_NTPase"/>
</dbReference>
<dbReference type="InParanoid" id="J4UF90"/>
<dbReference type="GO" id="GO:0016020">
    <property type="term" value="C:membrane"/>
    <property type="evidence" value="ECO:0007669"/>
    <property type="project" value="UniProtKB-SubCell"/>
</dbReference>
<protein>
    <submittedName>
        <fullName evidence="10">Vegetative incompatibility protein HET-E-1</fullName>
    </submittedName>
</protein>
<dbReference type="RefSeq" id="XP_008603231.1">
    <property type="nucleotide sequence ID" value="XM_008605009.1"/>
</dbReference>
<dbReference type="Pfam" id="PF24883">
    <property type="entry name" value="NPHP3_N"/>
    <property type="match status" value="1"/>
</dbReference>
<evidence type="ECO:0000256" key="7">
    <source>
        <dbReference type="ARBA" id="ARBA00023136"/>
    </source>
</evidence>
<feature type="signal peptide" evidence="8">
    <location>
        <begin position="1"/>
        <end position="21"/>
    </location>
</feature>
<comment type="subcellular location">
    <subcellularLocation>
        <location evidence="2">Endoplasmic reticulum</location>
    </subcellularLocation>
    <subcellularLocation>
        <location evidence="3">Membrane</location>
    </subcellularLocation>
    <subcellularLocation>
        <location evidence="1">Mitochondrion</location>
    </subcellularLocation>
</comment>
<feature type="chain" id="PRO_5003780524" evidence="8">
    <location>
        <begin position="22"/>
        <end position="987"/>
    </location>
</feature>
<dbReference type="Gene3D" id="3.40.50.300">
    <property type="entry name" value="P-loop containing nucleotide triphosphate hydrolases"/>
    <property type="match status" value="1"/>
</dbReference>
<keyword evidence="7" id="KW-0472">Membrane</keyword>
<dbReference type="Proteomes" id="UP000002762">
    <property type="component" value="Unassembled WGS sequence"/>
</dbReference>
<evidence type="ECO:0000256" key="8">
    <source>
        <dbReference type="SAM" id="SignalP"/>
    </source>
</evidence>
<organism evidence="10 11">
    <name type="scientific">Beauveria bassiana (strain ARSEF 2860)</name>
    <name type="common">White muscardine disease fungus</name>
    <name type="synonym">Tritirachium shiotae</name>
    <dbReference type="NCBI Taxonomy" id="655819"/>
    <lineage>
        <taxon>Eukaryota</taxon>
        <taxon>Fungi</taxon>
        <taxon>Dikarya</taxon>
        <taxon>Ascomycota</taxon>
        <taxon>Pezizomycotina</taxon>
        <taxon>Sordariomycetes</taxon>
        <taxon>Hypocreomycetidae</taxon>
        <taxon>Hypocreales</taxon>
        <taxon>Cordycipitaceae</taxon>
        <taxon>Beauveria</taxon>
    </lineage>
</organism>
<evidence type="ECO:0000256" key="2">
    <source>
        <dbReference type="ARBA" id="ARBA00004240"/>
    </source>
</evidence>
<dbReference type="SUPFAM" id="SSF53474">
    <property type="entry name" value="alpha/beta-Hydrolases"/>
    <property type="match status" value="1"/>
</dbReference>
<dbReference type="InterPro" id="IPR029058">
    <property type="entry name" value="AB_hydrolase_fold"/>
</dbReference>
<evidence type="ECO:0000256" key="1">
    <source>
        <dbReference type="ARBA" id="ARBA00004173"/>
    </source>
</evidence>
<sequence>MEHSITLWATVLVLLLTSALLFPTIIKLHRRGTANRVDGLYVISEPENGGEASFEIVAVHGLGAHPEKTWTSQAPSRSTNSEERSRVHLLRDLLKHDFPKARILAFAHNSDWLMNAPVTTAQLIGERLLDGLVKHRRKHRCVPIVFIGHSFGGIIIKEALCKSGEDTKEIVDSTSGILFLGTPHQGSPMSLFGILAARISSVFGSSMGLLLSLSSHRDKLSDLDERFDECMKMKEGRRQRTEIVALREAKPTRMFGWLSIGLVVPRDSARGSHGAITIDIDTDHSGLNKCKTTEDKLYINLKQVLTRLKATTAPTLNGNQKFVVGNLRTVEEAAFDSHANEQVATCLENTRHELLKAIMDWSNDQTDEHVYWLQGKAGTGKSTIARTMAADLSAKGRLGGSFFFKRTESDRSNAGRLFTTIAVQLAERLPSVAGYVRNVIEADPTISAKGLGEQFRKLIQHPVKAAQQTLSKPMTVVIDALDECETDQDVTTIIKLLLQSDLRQAGPLKFLITSRYEPPIRLGFSDSHGKFIEFPLHEIPPRMIERGIAIFLKFRICEIRRQHNIATSWPSQAMLEDLLKRSVPLFISAATACRFIEDNRQGEGGPDSRLRQILQHEAYGDFDQTYMPILNQMVQGLKGTSRRNAITEFKKIVGSIVTLSSPLGVISLANLLGIAVERVDNRLQMFHSVLDIPTDSTAPVRIFHESFREYLVHSDPEDKHQFWVDEKATHNMLAERCLRLLSENGRLKQDICGLAAPGKTRFSVGKHQIDHCLPPEVQYATLYWVRHLKGSGAKLCDGHQVLQFLQCYFLHWLEALSLIGRISEGIGLIGELQSLIESHSSTKTSHFLRDANRFILNYRSIIDQSPLQLYASTLIFAPETSIIRNLFHNDTGQVSAKAIVEQNWSACLQTLEGHSRWPRVWTLNLFLTQKCANGRRTLAENPLAYARAARPSISRIHGPRAELGQDPLPQWLVSNRLAGGHSKRRHY</sequence>
<keyword evidence="6" id="KW-0496">Mitochondrion</keyword>
<dbReference type="SUPFAM" id="SSF52540">
    <property type="entry name" value="P-loop containing nucleoside triphosphate hydrolases"/>
    <property type="match status" value="1"/>
</dbReference>